<name>R7W5Q9_AEGTA</name>
<protein>
    <submittedName>
        <fullName evidence="2">Uncharacterized protein</fullName>
    </submittedName>
</protein>
<dbReference type="EnsemblPlants" id="EMT16382">
    <property type="protein sequence ID" value="EMT16382"/>
    <property type="gene ID" value="F775_15688"/>
</dbReference>
<reference evidence="2" key="1">
    <citation type="submission" date="2015-06" db="UniProtKB">
        <authorList>
            <consortium name="EnsemblPlants"/>
        </authorList>
    </citation>
    <scope>IDENTIFICATION</scope>
</reference>
<dbReference type="AlphaFoldDB" id="R7W5Q9"/>
<evidence type="ECO:0000313" key="2">
    <source>
        <dbReference type="EnsemblPlants" id="EMT16382"/>
    </source>
</evidence>
<sequence length="270" mass="30264">MSVDELVRDKLARQAVSQDGQDDHDRRRARRGRLGGPLARHPRLRRARGAPSIVQDIPPTKLYSKAPDSYQEWVRWKRSVTKVIPGGWKARTWSMAIPPATDADVKDVTMDAGGVPGHCDLLSKLSGSSSDTTPTLQKLQMVFLTISIDDDDIVYLASSTKHGIMEKMEFMIAIDVRNKTLRGVAQLDVKKRFVFFPTFYTSEICRYLSKSAASSTYMYSLMQAHQYSSNELKRKLLSQLKKEAVKVSGKKEANQPGCMRTSGPAEQGRL</sequence>
<feature type="region of interest" description="Disordered" evidence="1">
    <location>
        <begin position="14"/>
        <end position="39"/>
    </location>
</feature>
<dbReference type="PANTHER" id="PTHR33074">
    <property type="entry name" value="EXPRESSED PROTEIN-RELATED"/>
    <property type="match status" value="1"/>
</dbReference>
<feature type="region of interest" description="Disordered" evidence="1">
    <location>
        <begin position="248"/>
        <end position="270"/>
    </location>
</feature>
<evidence type="ECO:0000256" key="1">
    <source>
        <dbReference type="SAM" id="MobiDB-lite"/>
    </source>
</evidence>
<proteinExistence type="predicted"/>
<organism evidence="2">
    <name type="scientific">Aegilops tauschii</name>
    <name type="common">Tausch's goatgrass</name>
    <name type="synonym">Aegilops squarrosa</name>
    <dbReference type="NCBI Taxonomy" id="37682"/>
    <lineage>
        <taxon>Eukaryota</taxon>
        <taxon>Viridiplantae</taxon>
        <taxon>Streptophyta</taxon>
        <taxon>Embryophyta</taxon>
        <taxon>Tracheophyta</taxon>
        <taxon>Spermatophyta</taxon>
        <taxon>Magnoliopsida</taxon>
        <taxon>Liliopsida</taxon>
        <taxon>Poales</taxon>
        <taxon>Poaceae</taxon>
        <taxon>BOP clade</taxon>
        <taxon>Pooideae</taxon>
        <taxon>Triticodae</taxon>
        <taxon>Triticeae</taxon>
        <taxon>Triticinae</taxon>
        <taxon>Aegilops</taxon>
    </lineage>
</organism>
<accession>R7W5Q9</accession>
<dbReference type="PANTHER" id="PTHR33074:SF113">
    <property type="entry name" value="DUF1618 DOMAIN-CONTAINING PROTEIN"/>
    <property type="match status" value="1"/>
</dbReference>